<sequence>MIPKHQEDTRLTQYLNKLLDEMPLSEPSPMLTERVMRRVQSAEIPENPINHQVGKRKQWVNSFVAIAATVLLMQSGIINKIMNIDTGIAQITTYIQHLSRIL</sequence>
<organism evidence="2 3">
    <name type="scientific">Paenibacillus phytorum</name>
    <dbReference type="NCBI Taxonomy" id="2654977"/>
    <lineage>
        <taxon>Bacteria</taxon>
        <taxon>Bacillati</taxon>
        <taxon>Bacillota</taxon>
        <taxon>Bacilli</taxon>
        <taxon>Bacillales</taxon>
        <taxon>Paenibacillaceae</taxon>
        <taxon>Paenibacillus</taxon>
    </lineage>
</organism>
<accession>A0ABX1XP35</accession>
<evidence type="ECO:0008006" key="4">
    <source>
        <dbReference type="Google" id="ProtNLM"/>
    </source>
</evidence>
<protein>
    <recommendedName>
        <fullName evidence="4">DUF4179 domain-containing protein</fullName>
    </recommendedName>
</protein>
<comment type="caution">
    <text evidence="2">The sequence shown here is derived from an EMBL/GenBank/DDBJ whole genome shotgun (WGS) entry which is preliminary data.</text>
</comment>
<evidence type="ECO:0000313" key="3">
    <source>
        <dbReference type="Proteomes" id="UP000616779"/>
    </source>
</evidence>
<keyword evidence="3" id="KW-1185">Reference proteome</keyword>
<feature type="transmembrane region" description="Helical" evidence="1">
    <location>
        <begin position="59"/>
        <end position="78"/>
    </location>
</feature>
<evidence type="ECO:0000313" key="2">
    <source>
        <dbReference type="EMBL" id="NOU70300.1"/>
    </source>
</evidence>
<dbReference type="EMBL" id="WHOA01000014">
    <property type="protein sequence ID" value="NOU70300.1"/>
    <property type="molecule type" value="Genomic_DNA"/>
</dbReference>
<name>A0ABX1XP35_9BACL</name>
<proteinExistence type="predicted"/>
<keyword evidence="1" id="KW-0472">Membrane</keyword>
<dbReference type="Proteomes" id="UP000616779">
    <property type="component" value="Unassembled WGS sequence"/>
</dbReference>
<reference evidence="2 3" key="1">
    <citation type="submission" date="2019-10" db="EMBL/GenBank/DDBJ databases">
        <title>Description of Paenibacillus terrestris sp. nov.</title>
        <authorList>
            <person name="Carlier A."/>
            <person name="Qi S."/>
        </authorList>
    </citation>
    <scope>NUCLEOTIDE SEQUENCE [LARGE SCALE GENOMIC DNA]</scope>
    <source>
        <strain evidence="2 3">LMG 31458</strain>
    </source>
</reference>
<dbReference type="RefSeq" id="WP_171640652.1">
    <property type="nucleotide sequence ID" value="NZ_WHOA01000014.1"/>
</dbReference>
<gene>
    <name evidence="2" type="ORF">GC098_02415</name>
</gene>
<keyword evidence="1" id="KW-0812">Transmembrane</keyword>
<evidence type="ECO:0000256" key="1">
    <source>
        <dbReference type="SAM" id="Phobius"/>
    </source>
</evidence>
<keyword evidence="1" id="KW-1133">Transmembrane helix</keyword>